<sequence length="209" mass="23478">MYKLLVISIFALYVQHVLGHGMMLEPPNRSSLWRYYNNTPINYNDNQNFCGGRAIQWDVLDGKCGVCGDRYDDPHPQANENTGQYGRGLVVRTYESGSLINITIELTSNHKGYFNYSICVLNDPNEPEPGEDCFHGLILGDGRKQYDVAAVEEKIEHTLLLPYGLKCERCVLRWHYTAGNSWGQCEDGTSADGCGPQETFRSCADIAIV</sequence>
<evidence type="ECO:0000256" key="1">
    <source>
        <dbReference type="SAM" id="SignalP"/>
    </source>
</evidence>
<dbReference type="EMBL" id="JALNTZ010000006">
    <property type="protein sequence ID" value="KAJ3649517.1"/>
    <property type="molecule type" value="Genomic_DNA"/>
</dbReference>
<protein>
    <recommendedName>
        <fullName evidence="2">Chitin-binding type-4 domain-containing protein</fullName>
    </recommendedName>
</protein>
<evidence type="ECO:0000259" key="2">
    <source>
        <dbReference type="Pfam" id="PF03067"/>
    </source>
</evidence>
<dbReference type="InterPro" id="IPR004302">
    <property type="entry name" value="Cellulose/chitin-bd_N"/>
</dbReference>
<evidence type="ECO:0000313" key="4">
    <source>
        <dbReference type="Proteomes" id="UP001168821"/>
    </source>
</evidence>
<keyword evidence="1" id="KW-0732">Signal</keyword>
<evidence type="ECO:0000313" key="3">
    <source>
        <dbReference type="EMBL" id="KAJ3649517.1"/>
    </source>
</evidence>
<dbReference type="PANTHER" id="PTHR21113">
    <property type="entry name" value="AGAP001705-PA"/>
    <property type="match status" value="1"/>
</dbReference>
<proteinExistence type="predicted"/>
<organism evidence="3 4">
    <name type="scientific">Zophobas morio</name>
    <dbReference type="NCBI Taxonomy" id="2755281"/>
    <lineage>
        <taxon>Eukaryota</taxon>
        <taxon>Metazoa</taxon>
        <taxon>Ecdysozoa</taxon>
        <taxon>Arthropoda</taxon>
        <taxon>Hexapoda</taxon>
        <taxon>Insecta</taxon>
        <taxon>Pterygota</taxon>
        <taxon>Neoptera</taxon>
        <taxon>Endopterygota</taxon>
        <taxon>Coleoptera</taxon>
        <taxon>Polyphaga</taxon>
        <taxon>Cucujiformia</taxon>
        <taxon>Tenebrionidae</taxon>
        <taxon>Zophobas</taxon>
    </lineage>
</organism>
<dbReference type="AlphaFoldDB" id="A0AA38I5A8"/>
<keyword evidence="4" id="KW-1185">Reference proteome</keyword>
<dbReference type="Pfam" id="PF03067">
    <property type="entry name" value="LPMO_10"/>
    <property type="match status" value="1"/>
</dbReference>
<name>A0AA38I5A8_9CUCU</name>
<feature type="signal peptide" evidence="1">
    <location>
        <begin position="1"/>
        <end position="19"/>
    </location>
</feature>
<dbReference type="PANTHER" id="PTHR21113:SF14">
    <property type="entry name" value="LP24064P"/>
    <property type="match status" value="1"/>
</dbReference>
<dbReference type="Proteomes" id="UP001168821">
    <property type="component" value="Unassembled WGS sequence"/>
</dbReference>
<accession>A0AA38I5A8</accession>
<feature type="chain" id="PRO_5041284761" description="Chitin-binding type-4 domain-containing protein" evidence="1">
    <location>
        <begin position="20"/>
        <end position="209"/>
    </location>
</feature>
<feature type="domain" description="Chitin-binding type-4" evidence="2">
    <location>
        <begin position="20"/>
        <end position="206"/>
    </location>
</feature>
<comment type="caution">
    <text evidence="3">The sequence shown here is derived from an EMBL/GenBank/DDBJ whole genome shotgun (WGS) entry which is preliminary data.</text>
</comment>
<gene>
    <name evidence="3" type="ORF">Zmor_021257</name>
</gene>
<reference evidence="3" key="1">
    <citation type="journal article" date="2023" name="G3 (Bethesda)">
        <title>Whole genome assemblies of Zophobas morio and Tenebrio molitor.</title>
        <authorList>
            <person name="Kaur S."/>
            <person name="Stinson S.A."/>
            <person name="diCenzo G.C."/>
        </authorList>
    </citation>
    <scope>NUCLEOTIDE SEQUENCE</scope>
    <source>
        <strain evidence="3">QUZm001</strain>
    </source>
</reference>